<dbReference type="NCBIfam" id="TIGR00791">
    <property type="entry name" value="gntP"/>
    <property type="match status" value="1"/>
</dbReference>
<dbReference type="PIRSF" id="PIRSF002746">
    <property type="entry name" value="Gluconate_transporter"/>
    <property type="match status" value="1"/>
</dbReference>
<feature type="transmembrane region" description="Helical" evidence="1">
    <location>
        <begin position="375"/>
        <end position="404"/>
    </location>
</feature>
<feature type="transmembrane region" description="Helical" evidence="1">
    <location>
        <begin position="298"/>
        <end position="316"/>
    </location>
</feature>
<feature type="non-terminal residue" evidence="2">
    <location>
        <position position="1"/>
    </location>
</feature>
<feature type="transmembrane region" description="Helical" evidence="1">
    <location>
        <begin position="455"/>
        <end position="479"/>
    </location>
</feature>
<feature type="transmembrane region" description="Helical" evidence="1">
    <location>
        <begin position="337"/>
        <end position="355"/>
    </location>
</feature>
<keyword evidence="3" id="KW-1185">Reference proteome</keyword>
<dbReference type="Proteomes" id="UP001197114">
    <property type="component" value="Unassembled WGS sequence"/>
</dbReference>
<proteinExistence type="predicted"/>
<feature type="transmembrane region" description="Helical" evidence="1">
    <location>
        <begin position="124"/>
        <end position="154"/>
    </location>
</feature>
<name>A0ABS6YWH2_9ACTN</name>
<feature type="transmembrane region" description="Helical" evidence="1">
    <location>
        <begin position="161"/>
        <end position="179"/>
    </location>
</feature>
<reference evidence="2 3" key="1">
    <citation type="submission" date="2019-11" db="EMBL/GenBank/DDBJ databases">
        <authorList>
            <person name="Ay H."/>
        </authorList>
    </citation>
    <scope>NUCLEOTIDE SEQUENCE [LARGE SCALE GENOMIC DNA]</scope>
    <source>
        <strain evidence="2 3">BG9H</strain>
    </source>
</reference>
<gene>
    <name evidence="2" type="ORF">GKQ77_30065</name>
</gene>
<feature type="transmembrane region" description="Helical" evidence="1">
    <location>
        <begin position="7"/>
        <end position="34"/>
    </location>
</feature>
<sequence length="480" mass="49451">APPHTGGILALIDGTAGLLTVAALGIVLLLFLIIKVRLQPFVALLAVSIAVGLSAGLSVTELFGTVQKSDAVSVIESGMGGILGHVAIIIGLGTMLGAILEVSGGAEVLASRLLGLFGEKRAPLAMGLTGLIFGVPVFFDVGIFVLAPIVYAAAKRSGKSILLYCLPLLAGLSMTHAFLPPHPGPVAAAGLLKVDLGWVILMGIVCGIPAVLAAWVYSAWIGKRVFVPVPQDMVEAAEEAKAAVAAEQREAGVAPREKPVPLSVVFAIIGTPLLLILLATFSSIAFDPSTARSVIEFFGSPFVALTIALFMAYYLLGIRRGWSRKSLERVSTSSLKPVGNILLVVGAGGVFGAVLKASGVAKALSDTFQDVGLPVLVLAYLLSLILRVAQGSATVAIVTTAGIVAPLLAEGDYSQAFVALVIMAISAGSIFASHVNDGGFWMVAKYFGISERDTLKTWTVLESVLSVAGFAVAAVVSLFV</sequence>
<dbReference type="PANTHER" id="PTHR30354:SF25">
    <property type="entry name" value="INNER MEMBRANE PERMEASE YGBN"/>
    <property type="match status" value="1"/>
</dbReference>
<dbReference type="PANTHER" id="PTHR30354">
    <property type="entry name" value="GNT FAMILY GLUCONATE TRANSPORTER"/>
    <property type="match status" value="1"/>
</dbReference>
<feature type="transmembrane region" description="Helical" evidence="1">
    <location>
        <begin position="264"/>
        <end position="286"/>
    </location>
</feature>
<feature type="transmembrane region" description="Helical" evidence="1">
    <location>
        <begin position="199"/>
        <end position="217"/>
    </location>
</feature>
<dbReference type="EMBL" id="WMBF01000605">
    <property type="protein sequence ID" value="MBW5425759.1"/>
    <property type="molecule type" value="Genomic_DNA"/>
</dbReference>
<comment type="caution">
    <text evidence="2">The sequence shown here is derived from an EMBL/GenBank/DDBJ whole genome shotgun (WGS) entry which is preliminary data.</text>
</comment>
<feature type="transmembrane region" description="Helical" evidence="1">
    <location>
        <begin position="416"/>
        <end position="435"/>
    </location>
</feature>
<dbReference type="InterPro" id="IPR003474">
    <property type="entry name" value="Glcn_transporter"/>
</dbReference>
<evidence type="ECO:0000313" key="3">
    <source>
        <dbReference type="Proteomes" id="UP001197114"/>
    </source>
</evidence>
<organism evidence="2 3">
    <name type="scientific">Streptomyces anatolicus</name>
    <dbReference type="NCBI Taxonomy" id="2675858"/>
    <lineage>
        <taxon>Bacteria</taxon>
        <taxon>Bacillati</taxon>
        <taxon>Actinomycetota</taxon>
        <taxon>Actinomycetes</taxon>
        <taxon>Kitasatosporales</taxon>
        <taxon>Streptomycetaceae</taxon>
        <taxon>Streptomyces</taxon>
    </lineage>
</organism>
<dbReference type="Pfam" id="PF02447">
    <property type="entry name" value="GntP_permease"/>
    <property type="match status" value="1"/>
</dbReference>
<dbReference type="RefSeq" id="WP_219692313.1">
    <property type="nucleotide sequence ID" value="NZ_WMBF01000605.1"/>
</dbReference>
<keyword evidence="1" id="KW-0812">Transmembrane</keyword>
<evidence type="ECO:0000313" key="2">
    <source>
        <dbReference type="EMBL" id="MBW5425759.1"/>
    </source>
</evidence>
<keyword evidence="1" id="KW-0472">Membrane</keyword>
<keyword evidence="1" id="KW-1133">Transmembrane helix</keyword>
<feature type="transmembrane region" description="Helical" evidence="1">
    <location>
        <begin position="40"/>
        <end position="60"/>
    </location>
</feature>
<accession>A0ABS6YWH2</accession>
<evidence type="ECO:0000256" key="1">
    <source>
        <dbReference type="SAM" id="Phobius"/>
    </source>
</evidence>
<protein>
    <submittedName>
        <fullName evidence="2">GntP family permease</fullName>
    </submittedName>
</protein>